<reference evidence="2" key="3">
    <citation type="submission" date="2025-09" db="UniProtKB">
        <authorList>
            <consortium name="Ensembl"/>
        </authorList>
    </citation>
    <scope>IDENTIFICATION</scope>
    <source>
        <strain evidence="2">Boxer</strain>
    </source>
</reference>
<evidence type="ECO:0000313" key="3">
    <source>
        <dbReference type="Proteomes" id="UP000805418"/>
    </source>
</evidence>
<name>A0A8I3PTM8_CANLF</name>
<feature type="transmembrane region" description="Helical" evidence="1">
    <location>
        <begin position="78"/>
        <end position="103"/>
    </location>
</feature>
<reference evidence="2" key="2">
    <citation type="submission" date="2025-08" db="UniProtKB">
        <authorList>
            <consortium name="Ensembl"/>
        </authorList>
    </citation>
    <scope>IDENTIFICATION</scope>
    <source>
        <strain evidence="2">Boxer</strain>
    </source>
</reference>
<keyword evidence="1" id="KW-0812">Transmembrane</keyword>
<feature type="transmembrane region" description="Helical" evidence="1">
    <location>
        <begin position="12"/>
        <end position="37"/>
    </location>
</feature>
<keyword evidence="3" id="KW-1185">Reference proteome</keyword>
<dbReference type="AlphaFoldDB" id="A0A8I3PTM8"/>
<dbReference type="Proteomes" id="UP000805418">
    <property type="component" value="Chromosome 18"/>
</dbReference>
<evidence type="ECO:0000256" key="1">
    <source>
        <dbReference type="SAM" id="Phobius"/>
    </source>
</evidence>
<keyword evidence="1" id="KW-1133">Transmembrane helix</keyword>
<keyword evidence="1" id="KW-0472">Membrane</keyword>
<protein>
    <submittedName>
        <fullName evidence="2">Uncharacterized protein</fullName>
    </submittedName>
</protein>
<accession>A0A8I3PTM8</accession>
<sequence>FVLNSLKKVHGILIGIALNVYIALGNIDIFFTILILPIHEHGIFFHLFVSFLNFFQKCSIVLEGYRSFTSLVRFIPRYLMLLGAIVNGIDSLISLSSVSLLVYRNATDFWALILYPATLKNRIAV</sequence>
<proteinExistence type="predicted"/>
<organism evidence="2 3">
    <name type="scientific">Canis lupus familiaris</name>
    <name type="common">Dog</name>
    <name type="synonym">Canis familiaris</name>
    <dbReference type="NCBI Taxonomy" id="9615"/>
    <lineage>
        <taxon>Eukaryota</taxon>
        <taxon>Metazoa</taxon>
        <taxon>Chordata</taxon>
        <taxon>Craniata</taxon>
        <taxon>Vertebrata</taxon>
        <taxon>Euteleostomi</taxon>
        <taxon>Mammalia</taxon>
        <taxon>Eutheria</taxon>
        <taxon>Laurasiatheria</taxon>
        <taxon>Carnivora</taxon>
        <taxon>Caniformia</taxon>
        <taxon>Canidae</taxon>
        <taxon>Canis</taxon>
    </lineage>
</organism>
<dbReference type="Ensembl" id="ENSCAFT00845044504.1">
    <property type="protein sequence ID" value="ENSCAFP00845034871.1"/>
    <property type="gene ID" value="ENSCAFG00845025228.1"/>
</dbReference>
<evidence type="ECO:0000313" key="2">
    <source>
        <dbReference type="Ensembl" id="ENSCAFP00845034871.1"/>
    </source>
</evidence>
<reference evidence="2" key="1">
    <citation type="submission" date="2020-03" db="EMBL/GenBank/DDBJ databases">
        <title>Long-read based genome assembly of a Labrador retriever dog.</title>
        <authorList>
            <person name="Eory L."/>
            <person name="Zhang W."/>
            <person name="Schoenebeck J."/>
        </authorList>
    </citation>
    <scope>NUCLEOTIDE SEQUENCE [LARGE SCALE GENOMIC DNA]</scope>
    <source>
        <strain evidence="2">Labrador retriever</strain>
    </source>
</reference>
<dbReference type="GeneTree" id="ENSGT01150000287054"/>